<dbReference type="Gene3D" id="3.30.1520.10">
    <property type="entry name" value="Phox-like domain"/>
    <property type="match status" value="1"/>
</dbReference>
<protein>
    <submittedName>
        <fullName evidence="4">Ribosomal protein S6 kinase delta-1-like</fullName>
    </submittedName>
</protein>
<feature type="compositionally biased region" description="Polar residues" evidence="1">
    <location>
        <begin position="663"/>
        <end position="686"/>
    </location>
</feature>
<feature type="compositionally biased region" description="Basic and acidic residues" evidence="1">
    <location>
        <begin position="149"/>
        <end position="171"/>
    </location>
</feature>
<dbReference type="InterPro" id="IPR051866">
    <property type="entry name" value="Intracell_Sig-Traffick_Protein"/>
</dbReference>
<feature type="region of interest" description="Disordered" evidence="1">
    <location>
        <begin position="663"/>
        <end position="715"/>
    </location>
</feature>
<dbReference type="OrthoDB" id="1278353at2759"/>
<dbReference type="GO" id="GO:0005524">
    <property type="term" value="F:ATP binding"/>
    <property type="evidence" value="ECO:0007669"/>
    <property type="project" value="InterPro"/>
</dbReference>
<dbReference type="GeneID" id="111130404"/>
<proteinExistence type="predicted"/>
<organism evidence="3 4">
    <name type="scientific">Crassostrea virginica</name>
    <name type="common">Eastern oyster</name>
    <dbReference type="NCBI Taxonomy" id="6565"/>
    <lineage>
        <taxon>Eukaryota</taxon>
        <taxon>Metazoa</taxon>
        <taxon>Spiralia</taxon>
        <taxon>Lophotrochozoa</taxon>
        <taxon>Mollusca</taxon>
        <taxon>Bivalvia</taxon>
        <taxon>Autobranchia</taxon>
        <taxon>Pteriomorphia</taxon>
        <taxon>Ostreida</taxon>
        <taxon>Ostreoidea</taxon>
        <taxon>Ostreidae</taxon>
        <taxon>Crassostrea</taxon>
    </lineage>
</organism>
<dbReference type="Proteomes" id="UP000694844">
    <property type="component" value="Chromosome 4"/>
</dbReference>
<dbReference type="InterPro" id="IPR036871">
    <property type="entry name" value="PX_dom_sf"/>
</dbReference>
<feature type="region of interest" description="Disordered" evidence="1">
    <location>
        <begin position="298"/>
        <end position="387"/>
    </location>
</feature>
<sequence>MAGRGNANSKEKIWSFDVTDPTLHPNGFTIYKVTCRVFVIRSPESLTEVVTWKRYNDFKQLYKSMLCLHKSLHRKDEFPKFAKPLLFGRFDETVIEERRQSAVNLLKFIGGHHYLYNSKDFKAFIKSAGEVKTGTSGEILKPSKLEFLAEDKNEKSNDRSHSTPTNQREEMNSPASSEGMTDKSDQNGEEELDGVWNFPQQPDNISLNSYEDTDDTDPGGEVDSALGTPLPDTDISFFDPLMSDDQLKPPESNMKTSNSWLFTAMNTCAEMESELSSENPDLKTDSDAGIQLSFNNDDEEEKPAQNGNRTENIPPVINPMMSDSDQFSSLNTRRKSGSKVEYGKGDLDLSGLPENRSTNQSPSRSSLLQKLPRSPFKSRSATGESVSTMDLGGKEDYIYRAANQICLAQECEANAKYDLAFSYYKSGVGTLLAGVQGDTNKGRRDAVRRKTAQYLLKAEDLYNRHLAKEILDDKRWATENSKIPPSMDLDPGIAMLKGSLAEMKNFKVLGTIDKVLLVMDKVNDETYVLKVVHKASFCSRKHRTVFPTSCPYIVHLVKFYETDYAIYLLLQHATGGKLWHYIGSYLTGRQGSKHFGDVDNSQVYNGNVYSGVKLHEDDNALPERTGLNGTSEKPESMFKVLHSSENADLKFLAEGKETSSSNLDINVRFSNNKSNSDVMHETTSSKNKPDYSRFESLSSEENFNEGDVSEFRSNSYDQRDSTFQDLLKNSTTHLENFSINSFDSTEDHSRINSFVSDHVATILEESELSPSHSLPRTESDNVFSEDRTVLPADAESIVQSSRDLIKAVERTLSQSGVEAQGIFSDNEGTAPHRDGSDRDQTMNVVISGNNSSETMIEDNQSNEISIYDIHRNGESSSSGSSVDQNKCHTAKGSSPPVQEALCDRKDTLVASPVDDLFTENESRKTSRSSTLVDTTEKRNIVSPAKLSLKRLNSKDLCRSASMEHELTSPPRSRQRTVSDVFKELDEAASKSEQIQIPETCIKHWMSEIVTAVAKLHSEGIICRDLKPDNILLGDRGHVLLTYFCTLTQVEQALDPEAVEELFVAPEVTGVGGYNESCDWWSVGALMYELLIGRTLISCHPGGITSHSPLYLPDHISKEARALLKQLLCFNPRERLGNGLNGAEDIKSHPFFQGINWSSLENC</sequence>
<reference evidence="4" key="1">
    <citation type="submission" date="2025-08" db="UniProtKB">
        <authorList>
            <consortium name="RefSeq"/>
        </authorList>
    </citation>
    <scope>IDENTIFICATION</scope>
    <source>
        <tissue evidence="4">Whole sample</tissue>
    </source>
</reference>
<feature type="compositionally biased region" description="Basic and acidic residues" evidence="1">
    <location>
        <begin position="830"/>
        <end position="840"/>
    </location>
</feature>
<feature type="compositionally biased region" description="Polar residues" evidence="1">
    <location>
        <begin position="321"/>
        <end position="331"/>
    </location>
</feature>
<gene>
    <name evidence="4" type="primary">LOC111130404</name>
</gene>
<dbReference type="SMART" id="SM00220">
    <property type="entry name" value="S_TKc"/>
    <property type="match status" value="1"/>
</dbReference>
<feature type="compositionally biased region" description="Polar residues" evidence="1">
    <location>
        <begin position="377"/>
        <end position="387"/>
    </location>
</feature>
<dbReference type="SMART" id="SM00745">
    <property type="entry name" value="MIT"/>
    <property type="match status" value="1"/>
</dbReference>
<dbReference type="SUPFAM" id="SSF64268">
    <property type="entry name" value="PX domain"/>
    <property type="match status" value="1"/>
</dbReference>
<evidence type="ECO:0000313" key="3">
    <source>
        <dbReference type="Proteomes" id="UP000694844"/>
    </source>
</evidence>
<feature type="region of interest" description="Disordered" evidence="1">
    <location>
        <begin position="818"/>
        <end position="842"/>
    </location>
</feature>
<dbReference type="Pfam" id="PF00787">
    <property type="entry name" value="PX"/>
    <property type="match status" value="1"/>
</dbReference>
<feature type="region of interest" description="Disordered" evidence="1">
    <location>
        <begin position="271"/>
        <end position="290"/>
    </location>
</feature>
<dbReference type="PANTHER" id="PTHR15508">
    <property type="entry name" value="RIBOSOMAL PROTEIN S6 KINASE"/>
    <property type="match status" value="1"/>
</dbReference>
<dbReference type="Pfam" id="PF00069">
    <property type="entry name" value="Pkinase"/>
    <property type="match status" value="1"/>
</dbReference>
<keyword evidence="3" id="KW-1185">Reference proteome</keyword>
<dbReference type="InterPro" id="IPR011009">
    <property type="entry name" value="Kinase-like_dom_sf"/>
</dbReference>
<dbReference type="CDD" id="cd02677">
    <property type="entry name" value="MIT_SNX15"/>
    <property type="match status" value="1"/>
</dbReference>
<dbReference type="GO" id="GO:0004672">
    <property type="term" value="F:protein kinase activity"/>
    <property type="evidence" value="ECO:0007669"/>
    <property type="project" value="InterPro"/>
</dbReference>
<evidence type="ECO:0000313" key="4">
    <source>
        <dbReference type="RefSeq" id="XP_022333163.1"/>
    </source>
</evidence>
<feature type="compositionally biased region" description="Acidic residues" evidence="1">
    <location>
        <begin position="211"/>
        <end position="220"/>
    </location>
</feature>
<dbReference type="InterPro" id="IPR036181">
    <property type="entry name" value="MIT_dom_sf"/>
</dbReference>
<dbReference type="PROSITE" id="PS50011">
    <property type="entry name" value="PROTEIN_KINASE_DOM"/>
    <property type="match status" value="1"/>
</dbReference>
<dbReference type="PANTHER" id="PTHR15508:SF8">
    <property type="entry name" value="LD24550P"/>
    <property type="match status" value="1"/>
</dbReference>
<feature type="compositionally biased region" description="Polar residues" evidence="1">
    <location>
        <begin position="355"/>
        <end position="368"/>
    </location>
</feature>
<dbReference type="RefSeq" id="XP_022333163.1">
    <property type="nucleotide sequence ID" value="XM_022477455.1"/>
</dbReference>
<dbReference type="KEGG" id="cvn:111130404"/>
<feature type="region of interest" description="Disordered" evidence="1">
    <location>
        <begin position="871"/>
        <end position="899"/>
    </location>
</feature>
<feature type="region of interest" description="Disordered" evidence="1">
    <location>
        <begin position="149"/>
        <end position="255"/>
    </location>
</feature>
<name>A0A8B8E030_CRAVI</name>
<feature type="domain" description="Protein kinase" evidence="2">
    <location>
        <begin position="883"/>
        <end position="1151"/>
    </location>
</feature>
<dbReference type="Gene3D" id="3.30.200.20">
    <property type="entry name" value="Phosphorylase Kinase, domain 1"/>
    <property type="match status" value="1"/>
</dbReference>
<dbReference type="Gene3D" id="1.20.58.80">
    <property type="entry name" value="Phosphotransferase system, lactose/cellobiose-type IIA subunit"/>
    <property type="match status" value="1"/>
</dbReference>
<evidence type="ECO:0000259" key="2">
    <source>
        <dbReference type="PROSITE" id="PS50011"/>
    </source>
</evidence>
<dbReference type="InterPro" id="IPR000719">
    <property type="entry name" value="Prot_kinase_dom"/>
</dbReference>
<dbReference type="SUPFAM" id="SSF56112">
    <property type="entry name" value="Protein kinase-like (PK-like)"/>
    <property type="match status" value="1"/>
</dbReference>
<dbReference type="GO" id="GO:0035091">
    <property type="term" value="F:phosphatidylinositol binding"/>
    <property type="evidence" value="ECO:0007669"/>
    <property type="project" value="InterPro"/>
</dbReference>
<evidence type="ECO:0000256" key="1">
    <source>
        <dbReference type="SAM" id="MobiDB-lite"/>
    </source>
</evidence>
<dbReference type="InterPro" id="IPR001683">
    <property type="entry name" value="PX_dom"/>
</dbReference>
<accession>A0A8B8E030</accession>
<dbReference type="SUPFAM" id="SSF116846">
    <property type="entry name" value="MIT domain"/>
    <property type="match status" value="1"/>
</dbReference>
<dbReference type="Gene3D" id="1.10.510.10">
    <property type="entry name" value="Transferase(Phosphotransferase) domain 1"/>
    <property type="match status" value="1"/>
</dbReference>
<feature type="compositionally biased region" description="Polar residues" evidence="1">
    <location>
        <begin position="198"/>
        <end position="210"/>
    </location>
</feature>
<dbReference type="Pfam" id="PF04212">
    <property type="entry name" value="MIT"/>
    <property type="match status" value="1"/>
</dbReference>
<dbReference type="InterPro" id="IPR007330">
    <property type="entry name" value="MIT_dom"/>
</dbReference>
<dbReference type="AlphaFoldDB" id="A0A8B8E030"/>